<dbReference type="SMART" id="SM00233">
    <property type="entry name" value="PH"/>
    <property type="match status" value="1"/>
</dbReference>
<gene>
    <name evidence="3" type="ORF">H4Q32_021101</name>
</gene>
<feature type="compositionally biased region" description="Pro residues" evidence="1">
    <location>
        <begin position="440"/>
        <end position="453"/>
    </location>
</feature>
<sequence length="662" mass="73566">MDVISKEGPLYLQGVKFGKRLRAMNHAWEIKRGNVSEVLLPLACSSNYLTGPNGGVPNRKVWRKSWLILFEPSPAGIGRMELYDMRDRGGLMGSAIARTSGPRKADKRVIRLTDCLSITPAPGESCPTDCSAFFLNTTSCTYTIAAPTQEDWITILCQLAFQKTQGTEDTKKDKYTSLADNEIYSTWGAGQFQVTVQSTDASQRCRVSGSYLLSAEKEAICLLDLKTGQAIYQWPYRHLRRFGQVKGGIMIEAGRRCHSGEGQFIFLSKQGLQIKRAIEEAIMHQSVQELLAQATALPQEFASQPSSPKSKPQQRPKVKNLPPISVNQERPRPALQCKQGQQIHKAIGEALAHQSLQELLPPSTPIPQAIPQAIPPPPPLPKPKTQARDKPKVNMQLQGNRNQERPCPPAMKKPGQPIHKLIEGVLTQKNVQKASSTPQQAPPPPPPPPPLPKNKPQNRSNFKKLPPANINQDRPCPVIPRKYISLPDPPPCVKSPVSSPNEVVYTVIFPQPKPRSKMNLPKVPTPPSLPPNTDTDVSVDKEKEWKSPQEPSEDNNEEAPYTNWTAKTTAEQDQLNIEDLYSTVNFAAKRKNRQTEDSDDQEQPNTEEQTPVVSSNELPVDFKQTLSSILFKDLSKIPPPFPPRSHGGSCDQLDRIDEQMTD</sequence>
<dbReference type="InterPro" id="IPR001849">
    <property type="entry name" value="PH_domain"/>
</dbReference>
<dbReference type="Proteomes" id="UP000830375">
    <property type="component" value="Unassembled WGS sequence"/>
</dbReference>
<dbReference type="InterPro" id="IPR011993">
    <property type="entry name" value="PH-like_dom_sf"/>
</dbReference>
<evidence type="ECO:0000313" key="3">
    <source>
        <dbReference type="EMBL" id="KAI2657040.1"/>
    </source>
</evidence>
<proteinExistence type="predicted"/>
<name>A0ABQ8M2C8_LABRO</name>
<keyword evidence="4" id="KW-1185">Reference proteome</keyword>
<dbReference type="PROSITE" id="PS51064">
    <property type="entry name" value="IRS_PTB"/>
    <property type="match status" value="1"/>
</dbReference>
<reference evidence="3 4" key="1">
    <citation type="submission" date="2022-01" db="EMBL/GenBank/DDBJ databases">
        <title>A high-quality chromosome-level genome assembly of rohu carp, Labeo rohita.</title>
        <authorList>
            <person name="Arick M.A. II"/>
            <person name="Hsu C.-Y."/>
            <person name="Magbanua Z."/>
            <person name="Pechanova O."/>
            <person name="Grover C."/>
            <person name="Miller E."/>
            <person name="Thrash A."/>
            <person name="Ezzel L."/>
            <person name="Alam S."/>
            <person name="Benzie J."/>
            <person name="Hamilton M."/>
            <person name="Karsi A."/>
            <person name="Lawrence M.L."/>
            <person name="Peterson D.G."/>
        </authorList>
    </citation>
    <scope>NUCLEOTIDE SEQUENCE [LARGE SCALE GENOMIC DNA]</scope>
    <source>
        <strain evidence="4">BAU-BD-2019</strain>
        <tissue evidence="3">Blood</tissue>
    </source>
</reference>
<dbReference type="PANTHER" id="PTHR21258">
    <property type="entry name" value="DOCKING PROTEIN RELATED"/>
    <property type="match status" value="1"/>
</dbReference>
<feature type="compositionally biased region" description="Polar residues" evidence="1">
    <location>
        <begin position="427"/>
        <end position="437"/>
    </location>
</feature>
<evidence type="ECO:0000259" key="2">
    <source>
        <dbReference type="PROSITE" id="PS51064"/>
    </source>
</evidence>
<dbReference type="PANTHER" id="PTHR21258:SF58">
    <property type="entry name" value="DOCKING PROTEIN 3-LIKE"/>
    <property type="match status" value="1"/>
</dbReference>
<feature type="compositionally biased region" description="Basic and acidic residues" evidence="1">
    <location>
        <begin position="652"/>
        <end position="662"/>
    </location>
</feature>
<accession>A0ABQ8M2C8</accession>
<feature type="compositionally biased region" description="Pro residues" evidence="1">
    <location>
        <begin position="373"/>
        <end position="382"/>
    </location>
</feature>
<evidence type="ECO:0000313" key="4">
    <source>
        <dbReference type="Proteomes" id="UP000830375"/>
    </source>
</evidence>
<dbReference type="SMART" id="SM00310">
    <property type="entry name" value="PTBI"/>
    <property type="match status" value="1"/>
</dbReference>
<feature type="compositionally biased region" description="Polar residues" evidence="1">
    <location>
        <begin position="603"/>
        <end position="617"/>
    </location>
</feature>
<feature type="compositionally biased region" description="Basic and acidic residues" evidence="1">
    <location>
        <begin position="538"/>
        <end position="547"/>
    </location>
</feature>
<dbReference type="Gene3D" id="2.30.29.30">
    <property type="entry name" value="Pleckstrin-homology domain (PH domain)/Phosphotyrosine-binding domain (PTB)"/>
    <property type="match status" value="2"/>
</dbReference>
<feature type="region of interest" description="Disordered" evidence="1">
    <location>
        <begin position="298"/>
        <end position="341"/>
    </location>
</feature>
<dbReference type="SMART" id="SM01244">
    <property type="entry name" value="IRS"/>
    <property type="match status" value="1"/>
</dbReference>
<dbReference type="SUPFAM" id="SSF50729">
    <property type="entry name" value="PH domain-like"/>
    <property type="match status" value="2"/>
</dbReference>
<dbReference type="EMBL" id="JACTAM010000014">
    <property type="protein sequence ID" value="KAI2657040.1"/>
    <property type="molecule type" value="Genomic_DNA"/>
</dbReference>
<feature type="region of interest" description="Disordered" evidence="1">
    <location>
        <begin position="637"/>
        <end position="662"/>
    </location>
</feature>
<comment type="caution">
    <text evidence="3">The sequence shown here is derived from an EMBL/GenBank/DDBJ whole genome shotgun (WGS) entry which is preliminary data.</text>
</comment>
<feature type="compositionally biased region" description="Polar residues" evidence="1">
    <location>
        <begin position="562"/>
        <end position="575"/>
    </location>
</feature>
<protein>
    <submittedName>
        <fullName evidence="3">Docking protein 3</fullName>
    </submittedName>
</protein>
<evidence type="ECO:0000256" key="1">
    <source>
        <dbReference type="SAM" id="MobiDB-lite"/>
    </source>
</evidence>
<feature type="domain" description="IRS-type PTB" evidence="2">
    <location>
        <begin position="188"/>
        <end position="292"/>
    </location>
</feature>
<dbReference type="InterPro" id="IPR050996">
    <property type="entry name" value="Docking_Protein_DOK"/>
</dbReference>
<feature type="region of interest" description="Disordered" evidence="1">
    <location>
        <begin position="361"/>
        <end position="619"/>
    </location>
</feature>
<dbReference type="InterPro" id="IPR002404">
    <property type="entry name" value="IRS_PTB"/>
</dbReference>
<organism evidence="3 4">
    <name type="scientific">Labeo rohita</name>
    <name type="common">Indian major carp</name>
    <name type="synonym">Cyprinus rohita</name>
    <dbReference type="NCBI Taxonomy" id="84645"/>
    <lineage>
        <taxon>Eukaryota</taxon>
        <taxon>Metazoa</taxon>
        <taxon>Chordata</taxon>
        <taxon>Craniata</taxon>
        <taxon>Vertebrata</taxon>
        <taxon>Euteleostomi</taxon>
        <taxon>Actinopterygii</taxon>
        <taxon>Neopterygii</taxon>
        <taxon>Teleostei</taxon>
        <taxon>Ostariophysi</taxon>
        <taxon>Cypriniformes</taxon>
        <taxon>Cyprinidae</taxon>
        <taxon>Labeoninae</taxon>
        <taxon>Labeonini</taxon>
        <taxon>Labeo</taxon>
    </lineage>
</organism>
<dbReference type="Pfam" id="PF02174">
    <property type="entry name" value="IRS"/>
    <property type="match status" value="1"/>
</dbReference>